<sequence length="322" mass="37976">MRKLIYFLFILGLTSCKKEFNPDNFKGVWMNIDKDSSSYYLPSLTFKNDSVYLEDIYTYVSKGKFKILKNKITYYLKKDTLVYNFSFNNKDSTILINNNKYGFWDGYSYNDKLISYDLIDIKNLGLITIDSLVRFDGGFHMFKNSSGVTTLKLNDKITSDFNEIRRFVFDSLFDIPVPVIYIGDRIKTSDLINSYFQLGNIRAALLITNYDPKTNLYNGYLDKFQFWDSQIEKYYNYKIPNKVPELLSREKYFKKFSPSLIEINTKKDIVKLGSLKAHNFYLISINPEIDLKSYLLLKQQLLDIKKEKGIKIRTEFNLFLSH</sequence>
<proteinExistence type="predicted"/>
<keyword evidence="2" id="KW-1185">Reference proteome</keyword>
<gene>
    <name evidence="1" type="ORF">C8N26_0004</name>
</gene>
<reference evidence="1 2" key="1">
    <citation type="submission" date="2018-09" db="EMBL/GenBank/DDBJ databases">
        <title>Genomic Encyclopedia of Archaeal and Bacterial Type Strains, Phase II (KMG-II): from individual species to whole genera.</title>
        <authorList>
            <person name="Goeker M."/>
        </authorList>
    </citation>
    <scope>NUCLEOTIDE SEQUENCE [LARGE SCALE GENOMIC DNA]</scope>
    <source>
        <strain evidence="1 2">DSM 16505</strain>
    </source>
</reference>
<evidence type="ECO:0000313" key="1">
    <source>
        <dbReference type="EMBL" id="RKF05346.1"/>
    </source>
</evidence>
<evidence type="ECO:0008006" key="3">
    <source>
        <dbReference type="Google" id="ProtNLM"/>
    </source>
</evidence>
<dbReference type="Proteomes" id="UP000285780">
    <property type="component" value="Unassembled WGS sequence"/>
</dbReference>
<organism evidence="1 2">
    <name type="scientific">Tenacibaculum lutimaris</name>
    <dbReference type="NCBI Taxonomy" id="285258"/>
    <lineage>
        <taxon>Bacteria</taxon>
        <taxon>Pseudomonadati</taxon>
        <taxon>Bacteroidota</taxon>
        <taxon>Flavobacteriia</taxon>
        <taxon>Flavobacteriales</taxon>
        <taxon>Flavobacteriaceae</taxon>
        <taxon>Tenacibaculum</taxon>
    </lineage>
</organism>
<name>A0A420E5W8_9FLAO</name>
<comment type="caution">
    <text evidence="1">The sequence shown here is derived from an EMBL/GenBank/DDBJ whole genome shotgun (WGS) entry which is preliminary data.</text>
</comment>
<accession>A0A420E5W8</accession>
<protein>
    <recommendedName>
        <fullName evidence="3">Lipoprotein</fullName>
    </recommendedName>
</protein>
<dbReference type="RefSeq" id="WP_120185511.1">
    <property type="nucleotide sequence ID" value="NZ_RAQM01000001.1"/>
</dbReference>
<dbReference type="AlphaFoldDB" id="A0A420E5W8"/>
<evidence type="ECO:0000313" key="2">
    <source>
        <dbReference type="Proteomes" id="UP000285780"/>
    </source>
</evidence>
<dbReference type="PROSITE" id="PS51257">
    <property type="entry name" value="PROKAR_LIPOPROTEIN"/>
    <property type="match status" value="1"/>
</dbReference>
<dbReference type="EMBL" id="RAQM01000001">
    <property type="protein sequence ID" value="RKF05346.1"/>
    <property type="molecule type" value="Genomic_DNA"/>
</dbReference>